<reference evidence="3" key="1">
    <citation type="submission" date="2016-10" db="EMBL/GenBank/DDBJ databases">
        <title>Frankia sp. NRRL B-16386 Genome sequencing.</title>
        <authorList>
            <person name="Ghodhbane-Gtari F."/>
            <person name="Swanson E."/>
            <person name="Gueddou A."/>
            <person name="Hezbri K."/>
            <person name="Ktari K."/>
            <person name="Nouioui I."/>
            <person name="Morris K."/>
            <person name="Simpson S."/>
            <person name="Abebe-Akele F."/>
            <person name="Thomas K."/>
            <person name="Gtari M."/>
            <person name="Tisa L.S."/>
        </authorList>
    </citation>
    <scope>NUCLEOTIDE SEQUENCE [LARGE SCALE GENOMIC DNA]</scope>
    <source>
        <strain evidence="3">NRRL B-16386</strain>
    </source>
</reference>
<dbReference type="GO" id="GO:0002161">
    <property type="term" value="F:aminoacyl-tRNA deacylase activity"/>
    <property type="evidence" value="ECO:0007669"/>
    <property type="project" value="InterPro"/>
</dbReference>
<dbReference type="Gene3D" id="3.90.960.10">
    <property type="entry name" value="YbaK/aminoacyl-tRNA synthetase-associated domain"/>
    <property type="match status" value="1"/>
</dbReference>
<dbReference type="Proteomes" id="UP000188929">
    <property type="component" value="Unassembled WGS sequence"/>
</dbReference>
<dbReference type="PANTHER" id="PTHR30411:SF1">
    <property type="entry name" value="CYTOPLASMIC PROTEIN"/>
    <property type="match status" value="1"/>
</dbReference>
<dbReference type="PANTHER" id="PTHR30411">
    <property type="entry name" value="CYTOPLASMIC PROTEIN"/>
    <property type="match status" value="1"/>
</dbReference>
<sequence length="156" mass="16620">MHPTVERFQGRLRELGATGEAKELPNSSHTAAEAAEALDVSVAQIVKSLVFLAGERPIMVLASGDNQVDTEKVAQLLGEPVGRAGARTVREATGYAIGGVPPVAHATEMRILVDRDLLAHAELWAAAGTPNAVFPTNPDELIAITHGEWADIRHEF</sequence>
<dbReference type="EMBL" id="MOMC01000053">
    <property type="protein sequence ID" value="ONH26135.1"/>
    <property type="molecule type" value="Genomic_DNA"/>
</dbReference>
<dbReference type="CDD" id="cd04333">
    <property type="entry name" value="ProX_deacylase"/>
    <property type="match status" value="1"/>
</dbReference>
<dbReference type="InterPro" id="IPR007214">
    <property type="entry name" value="YbaK/aa-tRNA-synth-assoc-dom"/>
</dbReference>
<evidence type="ECO:0000313" key="3">
    <source>
        <dbReference type="Proteomes" id="UP000188929"/>
    </source>
</evidence>
<evidence type="ECO:0000313" key="2">
    <source>
        <dbReference type="EMBL" id="ONH26135.1"/>
    </source>
</evidence>
<dbReference type="Pfam" id="PF04073">
    <property type="entry name" value="tRNA_edit"/>
    <property type="match status" value="1"/>
</dbReference>
<dbReference type="SUPFAM" id="SSF55826">
    <property type="entry name" value="YbaK/ProRS associated domain"/>
    <property type="match status" value="1"/>
</dbReference>
<feature type="domain" description="YbaK/aminoacyl-tRNA synthetase-associated" evidence="1">
    <location>
        <begin position="28"/>
        <end position="142"/>
    </location>
</feature>
<dbReference type="AlphaFoldDB" id="A0A1V2I629"/>
<proteinExistence type="predicted"/>
<keyword evidence="3" id="KW-1185">Reference proteome</keyword>
<gene>
    <name evidence="2" type="ORF">BL253_25675</name>
</gene>
<dbReference type="InterPro" id="IPR036754">
    <property type="entry name" value="YbaK/aa-tRNA-synt-asso_dom_sf"/>
</dbReference>
<comment type="caution">
    <text evidence="2">The sequence shown here is derived from an EMBL/GenBank/DDBJ whole genome shotgun (WGS) entry which is preliminary data.</text>
</comment>
<evidence type="ECO:0000259" key="1">
    <source>
        <dbReference type="Pfam" id="PF04073"/>
    </source>
</evidence>
<accession>A0A1V2I629</accession>
<dbReference type="RefSeq" id="WP_076819944.1">
    <property type="nucleotide sequence ID" value="NZ_MOMC01000053.1"/>
</dbReference>
<organism evidence="2 3">
    <name type="scientific">Pseudofrankia asymbiotica</name>
    <dbReference type="NCBI Taxonomy" id="1834516"/>
    <lineage>
        <taxon>Bacteria</taxon>
        <taxon>Bacillati</taxon>
        <taxon>Actinomycetota</taxon>
        <taxon>Actinomycetes</taxon>
        <taxon>Frankiales</taxon>
        <taxon>Frankiaceae</taxon>
        <taxon>Pseudofrankia</taxon>
    </lineage>
</organism>
<dbReference type="STRING" id="1834516.BL253_25675"/>
<name>A0A1V2I629_9ACTN</name>
<protein>
    <recommendedName>
        <fullName evidence="1">YbaK/aminoacyl-tRNA synthetase-associated domain-containing protein</fullName>
    </recommendedName>
</protein>
<dbReference type="OrthoDB" id="8536235at2"/>